<reference evidence="4" key="1">
    <citation type="submission" date="2016-11" db="UniProtKB">
        <authorList>
            <consortium name="WormBaseParasite"/>
        </authorList>
    </citation>
    <scope>IDENTIFICATION</scope>
</reference>
<protein>
    <submittedName>
        <fullName evidence="4">SET domain-containing protein</fullName>
    </submittedName>
</protein>
<evidence type="ECO:0000259" key="2">
    <source>
        <dbReference type="Pfam" id="PF25556"/>
    </source>
</evidence>
<sequence length="760" mass="87793">MEQVNTLLSHRNHRITLSRKAACMVSAVCGVGVLFKMNEELEEQVRTIRIQELSEDSETCEKVAESHAFHIGSGDNGYTYEEFLEIHRPQLESSGVPEHFWRQIHLKLQLKAYDAGQYFEMLCEDGAPAFKCHVRAIKDIDPMDQSGIFIVDHALTFNPKTLRYALHQLPAELKRFKDMFGIDDEQEEEKTHCEPIGVEEVAVDDSEESHGNVEEPSSTEENCVVKDAGNVEAGSFTSPGSVPHLSQSASESSCIYETLCKEDDIVITKLLSKIWKKAMTYTVRTRSEVHGEEDTPIWYLMDEFGMSIGHSKNPNVRIVPFFFARDHCAYNLLFPIEEIKKGDMIQRNYLDTKVYLSHTNWESALLHPWYPVDLSEATLPRYQHPPAYFTLGRQVDSLPENDVERHSFKPSDTLKIYADDTQLIEKMIRVKYELVEHMEQADVIWMLKHFYDFKHLSKINPHALINQFPFENLLTVKDLFAACVLASAEGGKMDDATLEYKPDWLQTTFNLEYELPQFISHFQKREKKGLDNSWIIKPWNLARGLDINVSNNLDFIIRSVETGPKIVCKYIERPLLITRPDNGNNVKFDLRYIVFLKSIQPLDLCIYKNFWIRFGIKEFSLMHLDCHDTHFTVHNYGEAGKVYQMNCHTFMTLVENRYPQLKWAEVQKKINKVIKNAFELLANGSRPTNVVHSNQSRAMYGLDIMLKWNDTVQSDLGVSFIEANFMPDCTRACEYYRDFADTVFETLFTDAPLSDAVEQL</sequence>
<keyword evidence="3" id="KW-1185">Reference proteome</keyword>
<organism evidence="3 4">
    <name type="scientific">Steinernema glaseri</name>
    <dbReference type="NCBI Taxonomy" id="37863"/>
    <lineage>
        <taxon>Eukaryota</taxon>
        <taxon>Metazoa</taxon>
        <taxon>Ecdysozoa</taxon>
        <taxon>Nematoda</taxon>
        <taxon>Chromadorea</taxon>
        <taxon>Rhabditida</taxon>
        <taxon>Tylenchina</taxon>
        <taxon>Panagrolaimomorpha</taxon>
        <taxon>Strongyloidoidea</taxon>
        <taxon>Steinernematidae</taxon>
        <taxon>Steinernema</taxon>
    </lineage>
</organism>
<dbReference type="AlphaFoldDB" id="A0A1I7ZQQ2"/>
<dbReference type="InterPro" id="IPR027749">
    <property type="entry name" value="TTLL12"/>
</dbReference>
<dbReference type="GO" id="GO:0005737">
    <property type="term" value="C:cytoplasm"/>
    <property type="evidence" value="ECO:0007669"/>
    <property type="project" value="TreeGrafter"/>
</dbReference>
<dbReference type="WBParaSite" id="L893_g28839.t1">
    <property type="protein sequence ID" value="L893_g28839.t1"/>
    <property type="gene ID" value="L893_g28839"/>
</dbReference>
<evidence type="ECO:0000313" key="3">
    <source>
        <dbReference type="Proteomes" id="UP000095287"/>
    </source>
</evidence>
<dbReference type="Gene3D" id="3.30.470.20">
    <property type="entry name" value="ATP-grasp fold, B domain"/>
    <property type="match status" value="1"/>
</dbReference>
<dbReference type="PANTHER" id="PTHR46088:SF1">
    <property type="entry name" value="TUBULIN--TYROSINE LIGASE-LIKE PROTEIN 12"/>
    <property type="match status" value="1"/>
</dbReference>
<evidence type="ECO:0000313" key="4">
    <source>
        <dbReference type="WBParaSite" id="L893_g28839.t1"/>
    </source>
</evidence>
<dbReference type="InterPro" id="IPR004344">
    <property type="entry name" value="TTL/TTLL_fam"/>
</dbReference>
<name>A0A1I7ZQQ2_9BILA</name>
<feature type="domain" description="Tubulin--tyrosine ligase-like protein 12 SET-like" evidence="2">
    <location>
        <begin position="264"/>
        <end position="372"/>
    </location>
</feature>
<dbReference type="Pfam" id="PF25556">
    <property type="entry name" value="SET_TTL"/>
    <property type="match status" value="1"/>
</dbReference>
<dbReference type="PROSITE" id="PS51221">
    <property type="entry name" value="TTL"/>
    <property type="match status" value="1"/>
</dbReference>
<dbReference type="Pfam" id="PF03133">
    <property type="entry name" value="TTL"/>
    <property type="match status" value="1"/>
</dbReference>
<dbReference type="Proteomes" id="UP000095287">
    <property type="component" value="Unplaced"/>
</dbReference>
<dbReference type="InterPro" id="IPR057954">
    <property type="entry name" value="SET_TTL12"/>
</dbReference>
<proteinExistence type="inferred from homology"/>
<dbReference type="PANTHER" id="PTHR46088">
    <property type="entry name" value="TUBULIN--TYROSINE LIGASE-LIKE PROTEIN 12"/>
    <property type="match status" value="1"/>
</dbReference>
<evidence type="ECO:0000256" key="1">
    <source>
        <dbReference type="ARBA" id="ARBA00006820"/>
    </source>
</evidence>
<accession>A0A1I7ZQQ2</accession>
<dbReference type="GO" id="GO:0019098">
    <property type="term" value="P:reproductive behavior"/>
    <property type="evidence" value="ECO:0007669"/>
    <property type="project" value="UniProtKB-ARBA"/>
</dbReference>
<comment type="similarity">
    <text evidence="1">Belongs to the tubulin--tyrosine ligase family.</text>
</comment>